<organism evidence="1 3">
    <name type="scientific">Didymodactylos carnosus</name>
    <dbReference type="NCBI Taxonomy" id="1234261"/>
    <lineage>
        <taxon>Eukaryota</taxon>
        <taxon>Metazoa</taxon>
        <taxon>Spiralia</taxon>
        <taxon>Gnathifera</taxon>
        <taxon>Rotifera</taxon>
        <taxon>Eurotatoria</taxon>
        <taxon>Bdelloidea</taxon>
        <taxon>Philodinida</taxon>
        <taxon>Philodinidae</taxon>
        <taxon>Didymodactylos</taxon>
    </lineage>
</organism>
<evidence type="ECO:0000313" key="1">
    <source>
        <dbReference type="EMBL" id="CAF1327037.1"/>
    </source>
</evidence>
<comment type="caution">
    <text evidence="1">The sequence shown here is derived from an EMBL/GenBank/DDBJ whole genome shotgun (WGS) entry which is preliminary data.</text>
</comment>
<sequence length="182" mass="21121">ADGNNGGAIIDTQLQRYCSICHLSIHLTNYTSLLYLIDCLSNIQYLDVELLFNDDTTTRSDIYDYSQLSIKVPYLTYLKLFINGFRVNLTEIELFVKNIFSLKRLVLKVYNHLTSINSNRLKYRLGLQTMLTHLNDIYLILDAKGTNATESLATFQNDTFWENKTVEYVQAHYSNYFLIKSS</sequence>
<dbReference type="Proteomes" id="UP000663829">
    <property type="component" value="Unassembled WGS sequence"/>
</dbReference>
<gene>
    <name evidence="1" type="ORF">GPM918_LOCUS29757</name>
    <name evidence="2" type="ORF">SRO942_LOCUS30348</name>
</gene>
<accession>A0A815FLH3</accession>
<feature type="non-terminal residue" evidence="1">
    <location>
        <position position="1"/>
    </location>
</feature>
<keyword evidence="3" id="KW-1185">Reference proteome</keyword>
<dbReference type="AlphaFoldDB" id="A0A815FLH3"/>
<name>A0A815FLH3_9BILA</name>
<proteinExistence type="predicted"/>
<reference evidence="1" key="1">
    <citation type="submission" date="2021-02" db="EMBL/GenBank/DDBJ databases">
        <authorList>
            <person name="Nowell W R."/>
        </authorList>
    </citation>
    <scope>NUCLEOTIDE SEQUENCE</scope>
</reference>
<dbReference type="EMBL" id="CAJOBC010050931">
    <property type="protein sequence ID" value="CAF4177562.1"/>
    <property type="molecule type" value="Genomic_DNA"/>
</dbReference>
<evidence type="ECO:0000313" key="2">
    <source>
        <dbReference type="EMBL" id="CAF4177562.1"/>
    </source>
</evidence>
<protein>
    <submittedName>
        <fullName evidence="1">Uncharacterized protein</fullName>
    </submittedName>
</protein>
<dbReference type="Proteomes" id="UP000681722">
    <property type="component" value="Unassembled WGS sequence"/>
</dbReference>
<evidence type="ECO:0000313" key="3">
    <source>
        <dbReference type="Proteomes" id="UP000663829"/>
    </source>
</evidence>
<dbReference type="EMBL" id="CAJNOQ010013702">
    <property type="protein sequence ID" value="CAF1327037.1"/>
    <property type="molecule type" value="Genomic_DNA"/>
</dbReference>